<feature type="transmembrane region" description="Helical" evidence="1">
    <location>
        <begin position="446"/>
        <end position="468"/>
    </location>
</feature>
<feature type="transmembrane region" description="Helical" evidence="1">
    <location>
        <begin position="20"/>
        <end position="38"/>
    </location>
</feature>
<dbReference type="PATRIC" id="fig|1619052.3.peg.368"/>
<name>A0A0G1BFK6_9BACT</name>
<dbReference type="AlphaFoldDB" id="A0A0G1BFK6"/>
<feature type="transmembrane region" description="Helical" evidence="1">
    <location>
        <begin position="545"/>
        <end position="565"/>
    </location>
</feature>
<keyword evidence="1" id="KW-0472">Membrane</keyword>
<feature type="transmembrane region" description="Helical" evidence="1">
    <location>
        <begin position="474"/>
        <end position="498"/>
    </location>
</feature>
<reference evidence="2 3" key="1">
    <citation type="journal article" date="2015" name="Nature">
        <title>rRNA introns, odd ribosomes, and small enigmatic genomes across a large radiation of phyla.</title>
        <authorList>
            <person name="Brown C.T."/>
            <person name="Hug L.A."/>
            <person name="Thomas B.C."/>
            <person name="Sharon I."/>
            <person name="Castelle C.J."/>
            <person name="Singh A."/>
            <person name="Wilkins M.J."/>
            <person name="Williams K.H."/>
            <person name="Banfield J.F."/>
        </authorList>
    </citation>
    <scope>NUCLEOTIDE SEQUENCE [LARGE SCALE GENOMIC DNA]</scope>
</reference>
<sequence>MVTLHEHKKKTIWESFIHHYRLTLIFVVGVVLLGFLAINQMPKESSPEIDFPIAIVTTPFPGASASDVEELVTKPIEDKINSLTKLESFTSVSQQGMSSIVVNFDVNADSLESMTDLRTQVDAALFDLPSDAETPQVTKISFSDVPIMQLSMSGPYTPTELKGFAEDLEQDIESIPGVSQVNIVGSPEREVRVLVEQAKLEQFGLTLNGVINAIRQANVNVPVGSIETAGSVYSVKFAGEIFTADEITATPIVAIDGTVITVGDVSRVIDGAVDTGTLARLSIAGSEPAPSISLHVYKVSGGNILNLADTVSAHIVDAEGGLYPENVHVEIVTNDAELIRTDLNNLLMNGAETMLIIVLLLFIFLGWREALLASIAVPLTFLMTFIVLGQIGYTINFLTLFSLILALGILVDGAIVVTEGMHGYLQKGYTPKDAAIATIREFQAPLISGTLTTIFVFLPMMLTSGIIGKFIKSIPVTVTIVLISSIIVALGIITTLGARFLRTATSGKDDAKKQRFTDRFITRSYTLYGRVLRGFLSNTRKRTRFFLIMIVLFVVSLMLPMFGVLKVNMFPAEDADVFTLDLEAPIGTPLHETDVLAKQIEDVLLGDTRIASFVTNVGTGSNGGSVVSGGGSTNHHLASFTINLKKDRDESSVHIIDAYQKTFHSVDGAIVTVAQQASGPDQGAPVNIHINGEDLTTLESIASDVKSFLETIPGTRSVALSTKESNGEFVLSIDRAKAQFYGISTAEVASLLRNAVTGNTVTVLKEHGNDIDVVVKYDLSLSDSEKSLSQIDIVDIDEITALTLATPRGEIPLSSFLDTDLGVSRPVINHEDGDRLVTVTSLVEDGYQAQQIVSAFQKQVDQKIVLPEGYTFSYGGESESINKSFSDMFKAMFLGMFMIAGLLVWQFRSYRQPFFVMSSIPLSLIGVFPGLVLVGQPLSFPAFIGVVALAGIVVNNGIILIDRINENRLSNAMTIDDAIREAATSRLQPILLTTMTTVAGILPLAITNPSWGPLGYSIVFGLLFSTALTLFMVPLLYQRFGEKELDGVPER</sequence>
<dbReference type="PRINTS" id="PR00702">
    <property type="entry name" value="ACRIFLAVINRP"/>
</dbReference>
<feature type="transmembrane region" description="Helical" evidence="1">
    <location>
        <begin position="1014"/>
        <end position="1037"/>
    </location>
</feature>
<organism evidence="2 3">
    <name type="scientific">Candidatus Magasanikbacteria bacterium GW2011_GWE2_42_7</name>
    <dbReference type="NCBI Taxonomy" id="1619052"/>
    <lineage>
        <taxon>Bacteria</taxon>
        <taxon>Candidatus Magasanikiibacteriota</taxon>
    </lineage>
</organism>
<dbReference type="PANTHER" id="PTHR32063:SF24">
    <property type="entry name" value="CATION EFFLUX SYSTEM (ACRB_ACRD_ACRF FAMILY)"/>
    <property type="match status" value="1"/>
</dbReference>
<proteinExistence type="predicted"/>
<feature type="transmembrane region" description="Helical" evidence="1">
    <location>
        <begin position="990"/>
        <end position="1008"/>
    </location>
</feature>
<feature type="transmembrane region" description="Helical" evidence="1">
    <location>
        <begin position="371"/>
        <end position="391"/>
    </location>
</feature>
<dbReference type="InterPro" id="IPR027463">
    <property type="entry name" value="AcrB_DN_DC_subdom"/>
</dbReference>
<dbReference type="Gene3D" id="3.30.70.1440">
    <property type="entry name" value="Multidrug efflux transporter AcrB pore domain"/>
    <property type="match status" value="1"/>
</dbReference>
<gene>
    <name evidence="2" type="ORF">UV42_C0014G0021</name>
</gene>
<dbReference type="InterPro" id="IPR001036">
    <property type="entry name" value="Acrflvin-R"/>
</dbReference>
<feature type="transmembrane region" description="Helical" evidence="1">
    <location>
        <begin position="914"/>
        <end position="934"/>
    </location>
</feature>
<dbReference type="Gene3D" id="3.30.70.1320">
    <property type="entry name" value="Multidrug efflux transporter AcrB pore domain like"/>
    <property type="match status" value="1"/>
</dbReference>
<dbReference type="Proteomes" id="UP000033867">
    <property type="component" value="Unassembled WGS sequence"/>
</dbReference>
<evidence type="ECO:0000313" key="2">
    <source>
        <dbReference type="EMBL" id="KKS72082.1"/>
    </source>
</evidence>
<dbReference type="SUPFAM" id="SSF82693">
    <property type="entry name" value="Multidrug efflux transporter AcrB pore domain, PN1, PN2, PC1 and PC2 subdomains"/>
    <property type="match status" value="3"/>
</dbReference>
<feature type="transmembrane region" description="Helical" evidence="1">
    <location>
        <begin position="940"/>
        <end position="961"/>
    </location>
</feature>
<keyword evidence="1" id="KW-1133">Transmembrane helix</keyword>
<comment type="caution">
    <text evidence="2">The sequence shown here is derived from an EMBL/GenBank/DDBJ whole genome shotgun (WGS) entry which is preliminary data.</text>
</comment>
<dbReference type="SUPFAM" id="SSF82866">
    <property type="entry name" value="Multidrug efflux transporter AcrB transmembrane domain"/>
    <property type="match status" value="2"/>
</dbReference>
<protein>
    <submittedName>
        <fullName evidence="2">Acriflavin resistance protein</fullName>
    </submittedName>
</protein>
<dbReference type="GO" id="GO:0042910">
    <property type="term" value="F:xenobiotic transmembrane transporter activity"/>
    <property type="evidence" value="ECO:0007669"/>
    <property type="project" value="TreeGrafter"/>
</dbReference>
<accession>A0A0G1BFK6</accession>
<evidence type="ECO:0000256" key="1">
    <source>
        <dbReference type="SAM" id="Phobius"/>
    </source>
</evidence>
<feature type="transmembrane region" description="Helical" evidence="1">
    <location>
        <begin position="888"/>
        <end position="907"/>
    </location>
</feature>
<dbReference type="EMBL" id="LCEK01000014">
    <property type="protein sequence ID" value="KKS72082.1"/>
    <property type="molecule type" value="Genomic_DNA"/>
</dbReference>
<keyword evidence="1" id="KW-0812">Transmembrane</keyword>
<dbReference type="Gene3D" id="1.20.1640.10">
    <property type="entry name" value="Multidrug efflux transporter AcrB transmembrane domain"/>
    <property type="match status" value="2"/>
</dbReference>
<dbReference type="PANTHER" id="PTHR32063">
    <property type="match status" value="1"/>
</dbReference>
<dbReference type="Gene3D" id="3.30.2090.10">
    <property type="entry name" value="Multidrug efflux transporter AcrB TolC docking domain, DN and DC subdomains"/>
    <property type="match status" value="2"/>
</dbReference>
<dbReference type="GO" id="GO:0005886">
    <property type="term" value="C:plasma membrane"/>
    <property type="evidence" value="ECO:0007669"/>
    <property type="project" value="TreeGrafter"/>
</dbReference>
<dbReference type="Gene3D" id="3.30.70.1430">
    <property type="entry name" value="Multidrug efflux transporter AcrB pore domain"/>
    <property type="match status" value="2"/>
</dbReference>
<dbReference type="SUPFAM" id="SSF82714">
    <property type="entry name" value="Multidrug efflux transporter AcrB TolC docking domain, DN and DC subdomains"/>
    <property type="match status" value="2"/>
</dbReference>
<feature type="transmembrane region" description="Helical" evidence="1">
    <location>
        <begin position="397"/>
        <end position="417"/>
    </location>
</feature>
<feature type="transmembrane region" description="Helical" evidence="1">
    <location>
        <begin position="346"/>
        <end position="364"/>
    </location>
</feature>
<dbReference type="Pfam" id="PF00873">
    <property type="entry name" value="ACR_tran"/>
    <property type="match status" value="1"/>
</dbReference>
<evidence type="ECO:0000313" key="3">
    <source>
        <dbReference type="Proteomes" id="UP000033867"/>
    </source>
</evidence>